<dbReference type="Proteomes" id="UP001152795">
    <property type="component" value="Unassembled WGS sequence"/>
</dbReference>
<protein>
    <submittedName>
        <fullName evidence="1">Uncharacterized protein</fullName>
    </submittedName>
</protein>
<accession>A0A6S7H2L6</accession>
<gene>
    <name evidence="1" type="ORF">PACLA_8A006102</name>
</gene>
<dbReference type="AlphaFoldDB" id="A0A6S7H2L6"/>
<comment type="caution">
    <text evidence="1">The sequence shown here is derived from an EMBL/GenBank/DDBJ whole genome shotgun (WGS) entry which is preliminary data.</text>
</comment>
<organism evidence="1 2">
    <name type="scientific">Paramuricea clavata</name>
    <name type="common">Red gorgonian</name>
    <name type="synonym">Violescent sea-whip</name>
    <dbReference type="NCBI Taxonomy" id="317549"/>
    <lineage>
        <taxon>Eukaryota</taxon>
        <taxon>Metazoa</taxon>
        <taxon>Cnidaria</taxon>
        <taxon>Anthozoa</taxon>
        <taxon>Octocorallia</taxon>
        <taxon>Malacalcyonacea</taxon>
        <taxon>Plexauridae</taxon>
        <taxon>Paramuricea</taxon>
    </lineage>
</organism>
<reference evidence="1" key="1">
    <citation type="submission" date="2020-04" db="EMBL/GenBank/DDBJ databases">
        <authorList>
            <person name="Alioto T."/>
            <person name="Alioto T."/>
            <person name="Gomez Garrido J."/>
        </authorList>
    </citation>
    <scope>NUCLEOTIDE SEQUENCE</scope>
    <source>
        <strain evidence="1">A484AB</strain>
    </source>
</reference>
<keyword evidence="2" id="KW-1185">Reference proteome</keyword>
<name>A0A6S7H2L6_PARCT</name>
<evidence type="ECO:0000313" key="2">
    <source>
        <dbReference type="Proteomes" id="UP001152795"/>
    </source>
</evidence>
<proteinExistence type="predicted"/>
<feature type="non-terminal residue" evidence="1">
    <location>
        <position position="1"/>
    </location>
</feature>
<evidence type="ECO:0000313" key="1">
    <source>
        <dbReference type="EMBL" id="CAB3996839.1"/>
    </source>
</evidence>
<sequence>RFQSAFVLVLCHFLSIIANVLLQIKGSEKIHEPFVINCPPVPFRCSVLENSNGRLAEFLERLKIPLFWFTGTGDIHVPVPRMTLVYRGETGRNYGRSGAYTKKFCQSTNSSRSEIALTSMHNRQVHFYLKIYSVDTLHLHVSEPHYFYLLGLFVDVFDSFVYLGLRSGRLDMTRSHAFGVSYKELFKTRAENSLKRKRWGPKKKDPTINELKLGNDTVTSPLRMAIIVLIMTTLQVLVRKIGDSCSEHSQNLNRF</sequence>
<dbReference type="EMBL" id="CACRXK020002959">
    <property type="protein sequence ID" value="CAB3996839.1"/>
    <property type="molecule type" value="Genomic_DNA"/>
</dbReference>